<gene>
    <name evidence="1" type="ORF">FGO68_gene16471</name>
</gene>
<comment type="caution">
    <text evidence="1">The sequence shown here is derived from an EMBL/GenBank/DDBJ whole genome shotgun (WGS) entry which is preliminary data.</text>
</comment>
<accession>A0A8J8P5D8</accession>
<name>A0A8J8P5D8_HALGN</name>
<dbReference type="EMBL" id="RRYP01000540">
    <property type="protein sequence ID" value="TNV87268.1"/>
    <property type="molecule type" value="Genomic_DNA"/>
</dbReference>
<protein>
    <recommendedName>
        <fullName evidence="3">Cadherin domain-containing protein</fullName>
    </recommendedName>
</protein>
<sequence length="712" mass="79531">MGGITDSFTLDQLQYCGTPSPSSLTFSYSPQVAGLVFNPLTQKFTDDGINLRNGTYYLTLKATQTNGEFTLFNFMLLVNTAPYFKWAPSTSSIDTLFTWQIGLPTSEDYEGHAYTLKWKLVTIDSADSSKTCVTVGQVAASPVQVFSVANNQFTVRANESLPMAWLCNYHFEITLENSYGAISSPYPFEIQIHQGNMAPYWVNGPPKDVYVQLGKTVEMVFPPTADPNSDAIILSYTSQPTYLTFASVAPFNHKFTPNLISDIGPYLMQGMLTDDNATFPKSTNFEYKVIVYNEAPVFVTELQNLKQIADEYKEYTLPNIRDAESPLTDPINIDVRQLAYNTLPEFVIYIPEERLFKFQGGEEHVGIYIIEIVLTDKAGNSTSYELRVEVLKTSPLTPLQQAMSDQLTNTGPPEFATPLKSSLSLEEGEIYSYALPRIIDPDGDQFDINVNLGSAAPFTVFDGSALNFKPLSQHVSAKAYQIQIDLKDQSNAPKTSKHTIQVTIIAKPQNATNNTAASEYFISETDEEDSHNKNGTVVVKAKLVARLRLVEITRTGRAKIRVYAQKYEKIMALITNTTFEIIISTREVDQKVTYSVERLQGNYVTLNLNFTKPEAITNTQDYDMLVVTTKKQFTFITAAFIETLPKDISMEAFIPPQISDEQAAHLVQILNSGNYASYALVSSNLLLNLFLQVQQTVKLYIALASSRTFSDY</sequence>
<evidence type="ECO:0000313" key="1">
    <source>
        <dbReference type="EMBL" id="TNV87268.1"/>
    </source>
</evidence>
<evidence type="ECO:0008006" key="3">
    <source>
        <dbReference type="Google" id="ProtNLM"/>
    </source>
</evidence>
<proteinExistence type="predicted"/>
<evidence type="ECO:0000313" key="2">
    <source>
        <dbReference type="Proteomes" id="UP000785679"/>
    </source>
</evidence>
<dbReference type="OrthoDB" id="327782at2759"/>
<reference evidence="1" key="1">
    <citation type="submission" date="2019-06" db="EMBL/GenBank/DDBJ databases">
        <authorList>
            <person name="Zheng W."/>
        </authorList>
    </citation>
    <scope>NUCLEOTIDE SEQUENCE</scope>
    <source>
        <strain evidence="1">QDHG01</strain>
    </source>
</reference>
<dbReference type="AlphaFoldDB" id="A0A8J8P5D8"/>
<organism evidence="1 2">
    <name type="scientific">Halteria grandinella</name>
    <dbReference type="NCBI Taxonomy" id="5974"/>
    <lineage>
        <taxon>Eukaryota</taxon>
        <taxon>Sar</taxon>
        <taxon>Alveolata</taxon>
        <taxon>Ciliophora</taxon>
        <taxon>Intramacronucleata</taxon>
        <taxon>Spirotrichea</taxon>
        <taxon>Stichotrichia</taxon>
        <taxon>Sporadotrichida</taxon>
        <taxon>Halteriidae</taxon>
        <taxon>Halteria</taxon>
    </lineage>
</organism>
<dbReference type="Proteomes" id="UP000785679">
    <property type="component" value="Unassembled WGS sequence"/>
</dbReference>
<keyword evidence="2" id="KW-1185">Reference proteome</keyword>